<proteinExistence type="predicted"/>
<dbReference type="PROSITE" id="PS50013">
    <property type="entry name" value="CHROMO_2"/>
    <property type="match status" value="1"/>
</dbReference>
<dbReference type="Gene3D" id="3.30.70.270">
    <property type="match status" value="1"/>
</dbReference>
<name>A0A6A2ZKZ4_HIBSY</name>
<reference evidence="4" key="1">
    <citation type="submission" date="2019-09" db="EMBL/GenBank/DDBJ databases">
        <title>Draft genome information of white flower Hibiscus syriacus.</title>
        <authorList>
            <person name="Kim Y.-M."/>
        </authorList>
    </citation>
    <scope>NUCLEOTIDE SEQUENCE [LARGE SCALE GENOMIC DNA]</scope>
    <source>
        <strain evidence="4">YM2019G1</strain>
    </source>
</reference>
<dbReference type="PANTHER" id="PTHR37984">
    <property type="entry name" value="PROTEIN CBG26694"/>
    <property type="match status" value="1"/>
</dbReference>
<dbReference type="GO" id="GO:0003676">
    <property type="term" value="F:nucleic acid binding"/>
    <property type="evidence" value="ECO:0007669"/>
    <property type="project" value="InterPro"/>
</dbReference>
<dbReference type="InterPro" id="IPR036397">
    <property type="entry name" value="RNaseH_sf"/>
</dbReference>
<evidence type="ECO:0000256" key="1">
    <source>
        <dbReference type="SAM" id="MobiDB-lite"/>
    </source>
</evidence>
<dbReference type="InterPro" id="IPR043502">
    <property type="entry name" value="DNA/RNA_pol_sf"/>
</dbReference>
<evidence type="ECO:0000313" key="4">
    <source>
        <dbReference type="EMBL" id="KAE8692578.1"/>
    </source>
</evidence>
<dbReference type="SUPFAM" id="SSF56672">
    <property type="entry name" value="DNA/RNA polymerases"/>
    <property type="match status" value="1"/>
</dbReference>
<dbReference type="SUPFAM" id="SSF53098">
    <property type="entry name" value="Ribonuclease H-like"/>
    <property type="match status" value="1"/>
</dbReference>
<dbReference type="PANTHER" id="PTHR37984:SF5">
    <property type="entry name" value="PROTEIN NYNRIN-LIKE"/>
    <property type="match status" value="1"/>
</dbReference>
<dbReference type="InterPro" id="IPR043128">
    <property type="entry name" value="Rev_trsase/Diguanyl_cyclase"/>
</dbReference>
<accession>A0A6A2ZKZ4</accession>
<comment type="caution">
    <text evidence="4">The sequence shown here is derived from an EMBL/GenBank/DDBJ whole genome shotgun (WGS) entry which is preliminary data.</text>
</comment>
<keyword evidence="5" id="KW-1185">Reference proteome</keyword>
<feature type="compositionally biased region" description="Polar residues" evidence="1">
    <location>
        <begin position="23"/>
        <end position="37"/>
    </location>
</feature>
<dbReference type="SMART" id="SM00298">
    <property type="entry name" value="CHROMO"/>
    <property type="match status" value="1"/>
</dbReference>
<dbReference type="EMBL" id="VEPZ02001131">
    <property type="protein sequence ID" value="KAE8692578.1"/>
    <property type="molecule type" value="Genomic_DNA"/>
</dbReference>
<dbReference type="AlphaFoldDB" id="A0A6A2ZKZ4"/>
<evidence type="ECO:0000259" key="3">
    <source>
        <dbReference type="PROSITE" id="PS50994"/>
    </source>
</evidence>
<evidence type="ECO:0000313" key="5">
    <source>
        <dbReference type="Proteomes" id="UP000436088"/>
    </source>
</evidence>
<dbReference type="Gene3D" id="2.40.50.40">
    <property type="match status" value="1"/>
</dbReference>
<evidence type="ECO:0008006" key="6">
    <source>
        <dbReference type="Google" id="ProtNLM"/>
    </source>
</evidence>
<gene>
    <name evidence="4" type="ORF">F3Y22_tig00110831pilonHSYRG00013</name>
</gene>
<feature type="region of interest" description="Disordered" evidence="1">
    <location>
        <begin position="1"/>
        <end position="63"/>
    </location>
</feature>
<sequence>MAGNSNESTLAERRGKEAALTNPKKNTGNPNESNVTKESGREAAPTNPKKKRDQSKAREGASLEPVVAEFGEKLEKPQGFNGARDAKEVKNYLWWIEQYFEGIGLNDEAAKLDTWDEFKKELKKLFYPENVVYEARKKLRELKQQGIMWDYDGPSKEIHLRDVRTVDEAIAIAKSIVDFQPYSHTNAANNKDKYLAEGPHPMSSCPKLGLLLTIVVRQDTKSQAEMGSLQVINALKAKSLTPSSSNGLMYVEASVSKGWLKTVNTQAVALYGMARGVELRLGSWKGQVNFSVIPIDDFKVILGLDFLRQVITIPMPSFSLVCILEKGSPCMIPMVEALKVQGRDTKQLSAIKLGRGIKKGAMTYLAMLKKDDEIEKMDDLPPIIREVLEEKNVVRPLEDYVQDTSRERDVRQEGKVHVCHRGSTLPWTCNRPREAINGLEQNQGHNRVGAVDQDLLKKRKTWEWSEQCQKAFEDLKAVVSQEPVLVLPYFTKPFEETVYGAREGDEDHYPLLVGVETLITWCTLHHQDRQCGDELFSNSKEAVTKTSHVAGLSSRVRLYVGIQTGKANVVADTLSRKAELIAISLAKGTMLERIKEGLEQDPVTRELVKLSSDGKTQRLWVEDGLLYTKGRVEFYVKTCPVCQQDKVENRQLAGLLEPLPVPQRLWDSITLDFISAFPKITKEHHQRSRPSIHRTPMDELFKLLGTELNFSTSFHPQTNGQAKRVNALLECYLRHFVSANQRDWAKFLAVAQFSYNLQRSEATGQSLFELTTGQQPLTPHTLTMSLDEGKSPGAAKMAKSWEENADIARASFATIIQNSLKRSQRTNTEIRGTVPGTCQGGELAEDLWQFEHRAPPVVTKSYDKEVEIVLTSRTVRKRGVLPRTVYLIKWKGLPESEATWELAEDLWQFKEHLKVYEATGTTLK</sequence>
<dbReference type="Proteomes" id="UP000436088">
    <property type="component" value="Unassembled WGS sequence"/>
</dbReference>
<dbReference type="SUPFAM" id="SSF54160">
    <property type="entry name" value="Chromo domain-like"/>
    <property type="match status" value="1"/>
</dbReference>
<dbReference type="InterPro" id="IPR023780">
    <property type="entry name" value="Chromo_domain"/>
</dbReference>
<dbReference type="InterPro" id="IPR012337">
    <property type="entry name" value="RNaseH-like_sf"/>
</dbReference>
<dbReference type="Gene3D" id="3.30.420.10">
    <property type="entry name" value="Ribonuclease H-like superfamily/Ribonuclease H"/>
    <property type="match status" value="1"/>
</dbReference>
<dbReference type="InterPro" id="IPR050951">
    <property type="entry name" value="Retrovirus_Pol_polyprotein"/>
</dbReference>
<organism evidence="4 5">
    <name type="scientific">Hibiscus syriacus</name>
    <name type="common">Rose of Sharon</name>
    <dbReference type="NCBI Taxonomy" id="106335"/>
    <lineage>
        <taxon>Eukaryota</taxon>
        <taxon>Viridiplantae</taxon>
        <taxon>Streptophyta</taxon>
        <taxon>Embryophyta</taxon>
        <taxon>Tracheophyta</taxon>
        <taxon>Spermatophyta</taxon>
        <taxon>Magnoliopsida</taxon>
        <taxon>eudicotyledons</taxon>
        <taxon>Gunneridae</taxon>
        <taxon>Pentapetalae</taxon>
        <taxon>rosids</taxon>
        <taxon>malvids</taxon>
        <taxon>Malvales</taxon>
        <taxon>Malvaceae</taxon>
        <taxon>Malvoideae</taxon>
        <taxon>Hibiscus</taxon>
    </lineage>
</organism>
<dbReference type="PROSITE" id="PS50994">
    <property type="entry name" value="INTEGRASE"/>
    <property type="match status" value="1"/>
</dbReference>
<dbReference type="CDD" id="cd00303">
    <property type="entry name" value="retropepsin_like"/>
    <property type="match status" value="1"/>
</dbReference>
<feature type="domain" description="Chromo" evidence="2">
    <location>
        <begin position="864"/>
        <end position="924"/>
    </location>
</feature>
<protein>
    <recommendedName>
        <fullName evidence="6">Chromo domain-containing protein</fullName>
    </recommendedName>
</protein>
<dbReference type="Pfam" id="PF00385">
    <property type="entry name" value="Chromo"/>
    <property type="match status" value="1"/>
</dbReference>
<dbReference type="GO" id="GO:0015074">
    <property type="term" value="P:DNA integration"/>
    <property type="evidence" value="ECO:0007669"/>
    <property type="project" value="InterPro"/>
</dbReference>
<feature type="domain" description="Integrase catalytic" evidence="3">
    <location>
        <begin position="668"/>
        <end position="784"/>
    </location>
</feature>
<dbReference type="InterPro" id="IPR016197">
    <property type="entry name" value="Chromo-like_dom_sf"/>
</dbReference>
<dbReference type="InterPro" id="IPR001584">
    <property type="entry name" value="Integrase_cat-core"/>
</dbReference>
<evidence type="ECO:0000259" key="2">
    <source>
        <dbReference type="PROSITE" id="PS50013"/>
    </source>
</evidence>
<dbReference type="InterPro" id="IPR000953">
    <property type="entry name" value="Chromo/chromo_shadow_dom"/>
</dbReference>